<dbReference type="InterPro" id="IPR011519">
    <property type="entry name" value="UnbV_ASPIC"/>
</dbReference>
<dbReference type="AlphaFoldDB" id="A0A5B2VQA8"/>
<dbReference type="InterPro" id="IPR028994">
    <property type="entry name" value="Integrin_alpha_N"/>
</dbReference>
<evidence type="ECO:0000313" key="3">
    <source>
        <dbReference type="EMBL" id="KAA2240848.1"/>
    </source>
</evidence>
<protein>
    <submittedName>
        <fullName evidence="3">VCBS repeat-containing protein</fullName>
    </submittedName>
</protein>
<evidence type="ECO:0000313" key="4">
    <source>
        <dbReference type="Proteomes" id="UP000324611"/>
    </source>
</evidence>
<feature type="domain" description="ASPIC/UnbV" evidence="2">
    <location>
        <begin position="534"/>
        <end position="604"/>
    </location>
</feature>
<evidence type="ECO:0000259" key="2">
    <source>
        <dbReference type="Pfam" id="PF07593"/>
    </source>
</evidence>
<comment type="caution">
    <text evidence="3">The sequence shown here is derived from an EMBL/GenBank/DDBJ whole genome shotgun (WGS) entry which is preliminary data.</text>
</comment>
<dbReference type="EMBL" id="VUOC01000004">
    <property type="protein sequence ID" value="KAA2240848.1"/>
    <property type="molecule type" value="Genomic_DNA"/>
</dbReference>
<dbReference type="Gene3D" id="2.130.10.130">
    <property type="entry name" value="Integrin alpha, N-terminal"/>
    <property type="match status" value="4"/>
</dbReference>
<keyword evidence="4" id="KW-1185">Reference proteome</keyword>
<name>A0A5B2VQA8_9BACT</name>
<dbReference type="InterPro" id="IPR027039">
    <property type="entry name" value="Crtac1"/>
</dbReference>
<reference evidence="3 4" key="2">
    <citation type="submission" date="2019-09" db="EMBL/GenBank/DDBJ databases">
        <authorList>
            <person name="Jin C."/>
        </authorList>
    </citation>
    <scope>NUCLEOTIDE SEQUENCE [LARGE SCALE GENOMIC DNA]</scope>
    <source>
        <strain evidence="3 4">BN140078</strain>
    </source>
</reference>
<dbReference type="Proteomes" id="UP000324611">
    <property type="component" value="Unassembled WGS sequence"/>
</dbReference>
<dbReference type="Pfam" id="PF13517">
    <property type="entry name" value="FG-GAP_3"/>
    <property type="match status" value="4"/>
</dbReference>
<keyword evidence="1" id="KW-0732">Signal</keyword>
<organism evidence="3 4">
    <name type="scientific">Chitinophaga agrisoli</name>
    <dbReference type="NCBI Taxonomy" id="2607653"/>
    <lineage>
        <taxon>Bacteria</taxon>
        <taxon>Pseudomonadati</taxon>
        <taxon>Bacteroidota</taxon>
        <taxon>Chitinophagia</taxon>
        <taxon>Chitinophagales</taxon>
        <taxon>Chitinophagaceae</taxon>
        <taxon>Chitinophaga</taxon>
    </lineage>
</organism>
<accession>A0A5B2VQA8</accession>
<sequence>MKTTIRLWLFMWMLAGLISSCNRRPTLFQPLNASRSGIDFNNIITDTDSLNVLNFEYIYNGGGVAIADFNNDSLPDLCFTGNMVANRLYLNEGNLHFKDVTDKAGVGGDGKWCTGVAAVDINSDGRMDLYICAAMNKDSTRRQNMLFVNQGVDKTTGVPVFREMAKEYGVNDAGYSIMSAFFDYDNDGDLDLYVLTNQIDSAHFPSKYKPRALDGSSLNTDRLYRNDWNDSLHHPVYTNVSKQAGILIEGYGLGINITDINRDGWKDIYVANDFLSNDILYINNHNGTFTDRSAEYCKHTAYSAMGTDVNDINNDGLVDIVSLDMLPETNLRKKMMMNANNYFTYINNDQYGYQYQYPRNMLQLNRGAVPGGDSIPAVAFSDIGFMAGIAETDWSWTPMVVDFDNDGYRDIIVTNGFPRDITDHDFVSFHATAGPYASTEFMLDQLPRVKIPDYAFRNNGNLTFTNVAKDWGMDQPSFSNGAAYADLDGDGDLDYVVNNINDKAEIYENKSDQLPNPAHWLRIQWKGPTHNPQAQGALVEISYQQNGRPQQQVYENTVYRGYLSSIENVAHFGLGAVDTVTAVKVTWPGGGVQTWRNVPANRLLVADYTLSQLKPDTEAMPVKALFTTVTDSVGVNFIHHEFDYIDFNDQKLLPHKLSQYGPALAVGDVDGNGLDDIFIGGATQFKGAFLLQEPGGAFTQKDLLPGLADSKAAEDMGCLLLDVDGDNDLDLYIASGSCENKAGSLSYRDRLYLNNGKGSFTEAQGAIPVIYASKSCVKAADFDRDGDLDLFIGGRVEPGKYPVPVNSYLLRNDSKEDQVKFTDITTAAAPALQQVGLICDALWTDYDNDGWTDLLLAGEWMAPVFLHNRQGKLERAKTGLEQEAGWWSSLVAGDFDNDGDMDYIAGNTGLNTLYRASAKEPVCIYAADFDKNGSFDAVPTLFLPDSTGKKREFPAHTRDDLIKQMIMMRARFPRYHDFAIATIQDLLKPEELKGALQLKATNLRSCYLENKGNGRFTCTPLPLLAQAAPLYGMVAADVNGDGNLDVVINGNDFGTEVSVGRYDALDGLVLLGNGKGDFEPMDIRSSGIYIPGDGKALVQLKDGQGRLLLAASQNQGPLKIFRARQPVQQLALRPNDAWATVRYASGQTQKQECSYGQGFLSQSGRSLVFTAPVRSVEITDYRGQKRTASLQ</sequence>
<evidence type="ECO:0000256" key="1">
    <source>
        <dbReference type="ARBA" id="ARBA00022729"/>
    </source>
</evidence>
<gene>
    <name evidence="3" type="ORF">F0L74_32475</name>
</gene>
<reference evidence="3 4" key="1">
    <citation type="submission" date="2019-09" db="EMBL/GenBank/DDBJ databases">
        <title>Chitinophaga ginsengihumi sp. nov., isolated from soil of ginseng rhizosphere.</title>
        <authorList>
            <person name="Lee J."/>
        </authorList>
    </citation>
    <scope>NUCLEOTIDE SEQUENCE [LARGE SCALE GENOMIC DNA]</scope>
    <source>
        <strain evidence="3 4">BN140078</strain>
    </source>
</reference>
<dbReference type="PROSITE" id="PS51257">
    <property type="entry name" value="PROKAR_LIPOPROTEIN"/>
    <property type="match status" value="1"/>
</dbReference>
<proteinExistence type="predicted"/>
<dbReference type="RefSeq" id="WP_149842027.1">
    <property type="nucleotide sequence ID" value="NZ_VUOC01000004.1"/>
</dbReference>
<dbReference type="PANTHER" id="PTHR16026:SF0">
    <property type="entry name" value="CARTILAGE ACIDIC PROTEIN 1"/>
    <property type="match status" value="1"/>
</dbReference>
<dbReference type="PANTHER" id="PTHR16026">
    <property type="entry name" value="CARTILAGE ACIDIC PROTEIN 1"/>
    <property type="match status" value="1"/>
</dbReference>
<dbReference type="SUPFAM" id="SSF69318">
    <property type="entry name" value="Integrin alpha N-terminal domain"/>
    <property type="match status" value="3"/>
</dbReference>
<dbReference type="Pfam" id="PF07593">
    <property type="entry name" value="UnbV_ASPIC"/>
    <property type="match status" value="1"/>
</dbReference>
<dbReference type="InterPro" id="IPR013517">
    <property type="entry name" value="FG-GAP"/>
</dbReference>